<protein>
    <submittedName>
        <fullName evidence="2">533f3383-1f8d-4da6-83f7-349bc3742ec2</fullName>
    </submittedName>
</protein>
<dbReference type="OrthoDB" id="3511861at2759"/>
<dbReference type="AlphaFoldDB" id="A0A8H2VVS1"/>
<evidence type="ECO:0000313" key="3">
    <source>
        <dbReference type="Proteomes" id="UP000624404"/>
    </source>
</evidence>
<feature type="region of interest" description="Disordered" evidence="1">
    <location>
        <begin position="62"/>
        <end position="91"/>
    </location>
</feature>
<dbReference type="Proteomes" id="UP000624404">
    <property type="component" value="Unassembled WGS sequence"/>
</dbReference>
<keyword evidence="3" id="KW-1185">Reference proteome</keyword>
<proteinExistence type="predicted"/>
<accession>A0A8H2VVS1</accession>
<sequence>MSHLYPNQDTYNCCFNGNVLETCQDCGGAARLLENCTGCQGSGTSYRPCPYHSASPSCYSNNAHATPAHRTREVKRSSGKSKNGNGGRAVK</sequence>
<reference evidence="2" key="1">
    <citation type="submission" date="2020-10" db="EMBL/GenBank/DDBJ databases">
        <authorList>
            <person name="Kusch S."/>
        </authorList>
    </citation>
    <scope>NUCLEOTIDE SEQUENCE</scope>
    <source>
        <strain evidence="2">SwB9</strain>
    </source>
</reference>
<comment type="caution">
    <text evidence="2">The sequence shown here is derived from an EMBL/GenBank/DDBJ whole genome shotgun (WGS) entry which is preliminary data.</text>
</comment>
<evidence type="ECO:0000313" key="2">
    <source>
        <dbReference type="EMBL" id="CAD6445263.1"/>
    </source>
</evidence>
<gene>
    <name evidence="2" type="ORF">SCLTRI_LOCUS5054</name>
</gene>
<name>A0A8H2VVS1_9HELO</name>
<organism evidence="2 3">
    <name type="scientific">Sclerotinia trifoliorum</name>
    <dbReference type="NCBI Taxonomy" id="28548"/>
    <lineage>
        <taxon>Eukaryota</taxon>
        <taxon>Fungi</taxon>
        <taxon>Dikarya</taxon>
        <taxon>Ascomycota</taxon>
        <taxon>Pezizomycotina</taxon>
        <taxon>Leotiomycetes</taxon>
        <taxon>Helotiales</taxon>
        <taxon>Sclerotiniaceae</taxon>
        <taxon>Sclerotinia</taxon>
    </lineage>
</organism>
<evidence type="ECO:0000256" key="1">
    <source>
        <dbReference type="SAM" id="MobiDB-lite"/>
    </source>
</evidence>
<dbReference type="EMBL" id="CAJHIA010000014">
    <property type="protein sequence ID" value="CAD6445263.1"/>
    <property type="molecule type" value="Genomic_DNA"/>
</dbReference>